<sequence length="152" mass="16434">MRYGLRTMLLIVLLMGGMVSSVFADWAASFVVYNGGMYTVTEEELPSESIGDRIGQVTHYSDEEGTYSGNFSNRFPEGTPYYAIQDGLERDRIAVKTEDGTFVAAVYSGPYGASVSKWATAPIWIGVSAVVAGVAVAVWRLISARSGRKEGV</sequence>
<keyword evidence="1" id="KW-1133">Transmembrane helix</keyword>
<evidence type="ECO:0000256" key="2">
    <source>
        <dbReference type="SAM" id="SignalP"/>
    </source>
</evidence>
<organism evidence="3 4">
    <name type="scientific">Paenibacillus soyae</name>
    <dbReference type="NCBI Taxonomy" id="2969249"/>
    <lineage>
        <taxon>Bacteria</taxon>
        <taxon>Bacillati</taxon>
        <taxon>Bacillota</taxon>
        <taxon>Bacilli</taxon>
        <taxon>Bacillales</taxon>
        <taxon>Paenibacillaceae</taxon>
        <taxon>Paenibacillus</taxon>
    </lineage>
</organism>
<evidence type="ECO:0000313" key="3">
    <source>
        <dbReference type="EMBL" id="MCR2805167.1"/>
    </source>
</evidence>
<keyword evidence="1" id="KW-0472">Membrane</keyword>
<feature type="transmembrane region" description="Helical" evidence="1">
    <location>
        <begin position="121"/>
        <end position="142"/>
    </location>
</feature>
<evidence type="ECO:0008006" key="5">
    <source>
        <dbReference type="Google" id="ProtNLM"/>
    </source>
</evidence>
<evidence type="ECO:0000256" key="1">
    <source>
        <dbReference type="SAM" id="Phobius"/>
    </source>
</evidence>
<dbReference type="Proteomes" id="UP001141950">
    <property type="component" value="Unassembled WGS sequence"/>
</dbReference>
<dbReference type="EMBL" id="JANIPJ010000010">
    <property type="protein sequence ID" value="MCR2805167.1"/>
    <property type="molecule type" value="Genomic_DNA"/>
</dbReference>
<reference evidence="3" key="1">
    <citation type="submission" date="2022-08" db="EMBL/GenBank/DDBJ databases">
        <title>The genomic sequence of strain Paenibacillus sp. SCIV0701.</title>
        <authorList>
            <person name="Zhao H."/>
        </authorList>
    </citation>
    <scope>NUCLEOTIDE SEQUENCE</scope>
    <source>
        <strain evidence="3">SCIV0701</strain>
    </source>
</reference>
<evidence type="ECO:0000313" key="4">
    <source>
        <dbReference type="Proteomes" id="UP001141950"/>
    </source>
</evidence>
<feature type="signal peptide" evidence="2">
    <location>
        <begin position="1"/>
        <end position="24"/>
    </location>
</feature>
<feature type="chain" id="PRO_5040998584" description="DUF3592 domain-containing protein" evidence="2">
    <location>
        <begin position="25"/>
        <end position="152"/>
    </location>
</feature>
<dbReference type="AlphaFoldDB" id="A0A9X2MX11"/>
<keyword evidence="4" id="KW-1185">Reference proteome</keyword>
<dbReference type="RefSeq" id="WP_257447152.1">
    <property type="nucleotide sequence ID" value="NZ_JANIPJ010000010.1"/>
</dbReference>
<keyword evidence="2" id="KW-0732">Signal</keyword>
<protein>
    <recommendedName>
        <fullName evidence="5">DUF3592 domain-containing protein</fullName>
    </recommendedName>
</protein>
<comment type="caution">
    <text evidence="3">The sequence shown here is derived from an EMBL/GenBank/DDBJ whole genome shotgun (WGS) entry which is preliminary data.</text>
</comment>
<proteinExistence type="predicted"/>
<name>A0A9X2MX11_9BACL</name>
<accession>A0A9X2MX11</accession>
<keyword evidence="1" id="KW-0812">Transmembrane</keyword>
<gene>
    <name evidence="3" type="ORF">NQZ67_14870</name>
</gene>